<dbReference type="Proteomes" id="UP000479710">
    <property type="component" value="Unassembled WGS sequence"/>
</dbReference>
<name>A0A6G1D7T9_9ORYZ</name>
<dbReference type="OrthoDB" id="277288at2759"/>
<dbReference type="EMBL" id="SPHZ02000007">
    <property type="protein sequence ID" value="KAF0908470.1"/>
    <property type="molecule type" value="Genomic_DNA"/>
</dbReference>
<evidence type="ECO:0000256" key="2">
    <source>
        <dbReference type="PIRSR" id="PIRSR600246-1"/>
    </source>
</evidence>
<dbReference type="AlphaFoldDB" id="A0A6G1D7T9"/>
<dbReference type="InterPro" id="IPR016706">
    <property type="entry name" value="Cleav_polyA_spec_factor_su5"/>
</dbReference>
<dbReference type="GO" id="GO:0016787">
    <property type="term" value="F:hydrolase activity"/>
    <property type="evidence" value="ECO:0007669"/>
    <property type="project" value="InterPro"/>
</dbReference>
<protein>
    <submittedName>
        <fullName evidence="4">Uncharacterized protein</fullName>
    </submittedName>
</protein>
<dbReference type="Gene3D" id="3.90.79.10">
    <property type="entry name" value="Nucleoside Triphosphate Pyrophosphohydrolase"/>
    <property type="match status" value="1"/>
</dbReference>
<feature type="active site" description="Nucleophile" evidence="2">
    <location>
        <position position="64"/>
    </location>
</feature>
<proteinExistence type="predicted"/>
<evidence type="ECO:0000313" key="5">
    <source>
        <dbReference type="Proteomes" id="UP000479710"/>
    </source>
</evidence>
<dbReference type="InterPro" id="IPR029055">
    <property type="entry name" value="Ntn_hydrolases_N"/>
</dbReference>
<accession>A0A6G1D7T9</accession>
<dbReference type="GO" id="GO:0005849">
    <property type="term" value="C:mRNA cleavage factor complex"/>
    <property type="evidence" value="ECO:0007669"/>
    <property type="project" value="InterPro"/>
</dbReference>
<organism evidence="4 5">
    <name type="scientific">Oryza meyeriana var. granulata</name>
    <dbReference type="NCBI Taxonomy" id="110450"/>
    <lineage>
        <taxon>Eukaryota</taxon>
        <taxon>Viridiplantae</taxon>
        <taxon>Streptophyta</taxon>
        <taxon>Embryophyta</taxon>
        <taxon>Tracheophyta</taxon>
        <taxon>Spermatophyta</taxon>
        <taxon>Magnoliopsida</taxon>
        <taxon>Liliopsida</taxon>
        <taxon>Poales</taxon>
        <taxon>Poaceae</taxon>
        <taxon>BOP clade</taxon>
        <taxon>Oryzoideae</taxon>
        <taxon>Oryzeae</taxon>
        <taxon>Oryzinae</taxon>
        <taxon>Oryza</taxon>
        <taxon>Oryza meyeriana</taxon>
    </lineage>
</organism>
<dbReference type="Pfam" id="PF01112">
    <property type="entry name" value="Asparaginase_2"/>
    <property type="match status" value="1"/>
</dbReference>
<dbReference type="PANTHER" id="PTHR13047">
    <property type="entry name" value="PRE-MRNA CLEAVAGE FACTOR IM, 25KD SUBUNIT"/>
    <property type="match status" value="1"/>
</dbReference>
<dbReference type="InterPro" id="IPR000246">
    <property type="entry name" value="Peptidase_T2"/>
</dbReference>
<reference evidence="4 5" key="1">
    <citation type="submission" date="2019-11" db="EMBL/GenBank/DDBJ databases">
        <title>Whole genome sequence of Oryza granulata.</title>
        <authorList>
            <person name="Li W."/>
        </authorList>
    </citation>
    <scope>NUCLEOTIDE SEQUENCE [LARGE SCALE GENOMIC DNA]</scope>
    <source>
        <strain evidence="5">cv. Menghai</strain>
        <tissue evidence="4">Leaf</tissue>
    </source>
</reference>
<evidence type="ECO:0000313" key="4">
    <source>
        <dbReference type="EMBL" id="KAF0908470.1"/>
    </source>
</evidence>
<gene>
    <name evidence="4" type="ORF">E2562_025434</name>
</gene>
<keyword evidence="5" id="KW-1185">Reference proteome</keyword>
<evidence type="ECO:0000256" key="1">
    <source>
        <dbReference type="ARBA" id="ARBA00011601"/>
    </source>
</evidence>
<sequence length="139" mass="14946">MMNSSSPVVNVYPLANYTFGTKEPKMEKDTSVADRLARMRDITGVKKMKMITRSIMEDDCVMDTVGAVCVDTSGNIASGASSGGIALKRPPRPSISIGFLQVDGRVGYNLALLLPVPKLCAKWFKAAARCLMIQALGNC</sequence>
<dbReference type="GO" id="GO:0031124">
    <property type="term" value="P:mRNA 3'-end processing"/>
    <property type="evidence" value="ECO:0007669"/>
    <property type="project" value="InterPro"/>
</dbReference>
<dbReference type="GO" id="GO:0003729">
    <property type="term" value="F:mRNA binding"/>
    <property type="evidence" value="ECO:0007669"/>
    <property type="project" value="InterPro"/>
</dbReference>
<feature type="site" description="Cleavage; by autolysis" evidence="3">
    <location>
        <begin position="63"/>
        <end position="64"/>
    </location>
</feature>
<comment type="caution">
    <text evidence="4">The sequence shown here is derived from an EMBL/GenBank/DDBJ whole genome shotgun (WGS) entry which is preliminary data.</text>
</comment>
<evidence type="ECO:0000256" key="3">
    <source>
        <dbReference type="PIRSR" id="PIRSR600246-3"/>
    </source>
</evidence>
<dbReference type="Gene3D" id="3.60.20.30">
    <property type="entry name" value="(Glycosyl)asparaginase"/>
    <property type="match status" value="1"/>
</dbReference>
<dbReference type="SUPFAM" id="SSF56235">
    <property type="entry name" value="N-terminal nucleophile aminohydrolases (Ntn hydrolases)"/>
    <property type="match status" value="1"/>
</dbReference>
<comment type="subunit">
    <text evidence="1">Heterotetramer of two alpha and two beta chains arranged as a dimer of alpha/beta heterodimers.</text>
</comment>